<dbReference type="Gene3D" id="3.40.50.11530">
    <property type="match status" value="1"/>
</dbReference>
<organism evidence="2 3">
    <name type="scientific">Amycolatopsis tolypomycina</name>
    <dbReference type="NCBI Taxonomy" id="208445"/>
    <lineage>
        <taxon>Bacteria</taxon>
        <taxon>Bacillati</taxon>
        <taxon>Actinomycetota</taxon>
        <taxon>Actinomycetes</taxon>
        <taxon>Pseudonocardiales</taxon>
        <taxon>Pseudonocardiaceae</taxon>
        <taxon>Amycolatopsis</taxon>
    </lineage>
</organism>
<dbReference type="EMBL" id="FNSO01000004">
    <property type="protein sequence ID" value="SEC02759.1"/>
    <property type="molecule type" value="Genomic_DNA"/>
</dbReference>
<proteinExistence type="predicted"/>
<evidence type="ECO:0000313" key="3">
    <source>
        <dbReference type="Proteomes" id="UP000199622"/>
    </source>
</evidence>
<dbReference type="AlphaFoldDB" id="A0A1H4P5W4"/>
<dbReference type="RefSeq" id="WP_091306087.1">
    <property type="nucleotide sequence ID" value="NZ_FNSO01000004.1"/>
</dbReference>
<dbReference type="STRING" id="208445.SAMN04489727_2288"/>
<dbReference type="Pfam" id="PF08357">
    <property type="entry name" value="SEFIR"/>
    <property type="match status" value="1"/>
</dbReference>
<keyword evidence="3" id="KW-1185">Reference proteome</keyword>
<dbReference type="PROSITE" id="PS51534">
    <property type="entry name" value="SEFIR"/>
    <property type="match status" value="1"/>
</dbReference>
<name>A0A1H4P5W4_9PSEU</name>
<evidence type="ECO:0000259" key="1">
    <source>
        <dbReference type="PROSITE" id="PS51534"/>
    </source>
</evidence>
<reference evidence="3" key="1">
    <citation type="submission" date="2016-10" db="EMBL/GenBank/DDBJ databases">
        <authorList>
            <person name="Varghese N."/>
            <person name="Submissions S."/>
        </authorList>
    </citation>
    <scope>NUCLEOTIDE SEQUENCE [LARGE SCALE GENOMIC DNA]</scope>
    <source>
        <strain evidence="3">DSM 44544</strain>
    </source>
</reference>
<dbReference type="Proteomes" id="UP000199622">
    <property type="component" value="Unassembled WGS sequence"/>
</dbReference>
<accession>A0A1H4P5W4</accession>
<evidence type="ECO:0000313" key="2">
    <source>
        <dbReference type="EMBL" id="SEC02759.1"/>
    </source>
</evidence>
<dbReference type="OrthoDB" id="4299839at2"/>
<sequence length="594" mass="63411">MTRAFLSYAEEPGDPSHQESVLRLWEFLRSCGVDAEIDLSEAHERRDRALWVAGQIREADHVLVIASPAYRRGAEGRGSAHEERGVQWEARLIREAFYADRNALNRFVPVLLPGRGPDDVPDFLAPATSTVYTVTDFTVEGAEKLLRMLTNQPEFVRRPLGAVPVLSPKQVPPHVPPPQPPPAVRNVVTGNVSGVVIQVGNAGSVTVPATPDIRIGEGADRWTERAFENAFHRAAGRLGRAGGRLGAPAGRAYPAGPGFVQHLTGGAVICSVAGKRAVVVAGPIWDDLAALPGFPAGPGFPTSDHLDAAARTVDLDGGTWRMGILHRDPASQPARWLPKSRLSGNAREALRLPVAGPADLTVRAVATLPWQFDDDVVITPQVRELIEAALPDAPISTLLPALSLLRRARTAPARWERASGRDARYDYSLRNPAGGDTAVRAVARILLPGDRTAAVTVSVEFQANFAAWASARPGRNTADLRITANEIVALWTAAWHTATVVVPGALVPDPERATLLAPPTVELQVKADGSLPAVADLSAFGEAAGQPGPEGAVTVVAPIGLRRTKRRAWAARALTRLARAWGFADADEADERLG</sequence>
<gene>
    <name evidence="2" type="ORF">SAMN04489727_2288</name>
</gene>
<dbReference type="InterPro" id="IPR013568">
    <property type="entry name" value="SEFIR_dom"/>
</dbReference>
<feature type="domain" description="SEFIR" evidence="1">
    <location>
        <begin position="1"/>
        <end position="141"/>
    </location>
</feature>
<protein>
    <submittedName>
        <fullName evidence="2">SEFIR domain-containing protein</fullName>
    </submittedName>
</protein>